<dbReference type="CDD" id="cd08168">
    <property type="entry name" value="Cytochrom_C3"/>
    <property type="match status" value="1"/>
</dbReference>
<dbReference type="Proteomes" id="UP000057609">
    <property type="component" value="Chromosome"/>
</dbReference>
<dbReference type="GO" id="GO:0046872">
    <property type="term" value="F:metal ion binding"/>
    <property type="evidence" value="ECO:0007669"/>
    <property type="project" value="UniProtKB-KW"/>
</dbReference>
<dbReference type="EMBL" id="CP009788">
    <property type="protein sequence ID" value="AJE04403.1"/>
    <property type="molecule type" value="Genomic_DNA"/>
</dbReference>
<feature type="chain" id="PRO_5002112550" evidence="7">
    <location>
        <begin position="21"/>
        <end position="90"/>
    </location>
</feature>
<accession>A0A0B5BCH9</accession>
<feature type="binding site" description="axial binding residue" evidence="6">
    <location>
        <position position="51"/>
    </location>
    <ligand>
        <name>heme c</name>
        <dbReference type="ChEBI" id="CHEBI:61717"/>
        <label>1</label>
    </ligand>
    <ligandPart>
        <name>Fe</name>
        <dbReference type="ChEBI" id="CHEBI:18248"/>
    </ligandPart>
</feature>
<feature type="signal peptide" evidence="7">
    <location>
        <begin position="1"/>
        <end position="20"/>
    </location>
</feature>
<dbReference type="RefSeq" id="WP_039744368.1">
    <property type="nucleotide sequence ID" value="NZ_CP009788.1"/>
</dbReference>
<gene>
    <name evidence="9" type="ORF">GPICK_14505</name>
</gene>
<dbReference type="PRINTS" id="PR00609">
    <property type="entry name" value="CYTOCHROMEC3"/>
</dbReference>
<keyword evidence="7" id="KW-0732">Signal</keyword>
<keyword evidence="3 6" id="KW-0479">Metal-binding</keyword>
<evidence type="ECO:0000256" key="5">
    <source>
        <dbReference type="ARBA" id="ARBA00023004"/>
    </source>
</evidence>
<dbReference type="HOGENOM" id="CLU_188310_0_0_7"/>
<evidence type="ECO:0000256" key="7">
    <source>
        <dbReference type="SAM" id="SignalP"/>
    </source>
</evidence>
<dbReference type="Gene3D" id="3.90.10.10">
    <property type="entry name" value="Cytochrome C3"/>
    <property type="match status" value="1"/>
</dbReference>
<dbReference type="InterPro" id="IPR002322">
    <property type="entry name" value="Cyt_c_III"/>
</dbReference>
<dbReference type="GO" id="GO:0020037">
    <property type="term" value="F:heme binding"/>
    <property type="evidence" value="ECO:0007669"/>
    <property type="project" value="InterPro"/>
</dbReference>
<evidence type="ECO:0000256" key="6">
    <source>
        <dbReference type="PIRSR" id="PIRSR602322-1"/>
    </source>
</evidence>
<dbReference type="FunFam" id="3.90.10.10:FF:000001">
    <property type="entry name" value="Cytochrome C"/>
    <property type="match status" value="1"/>
</dbReference>
<evidence type="ECO:0000259" key="8">
    <source>
        <dbReference type="Pfam" id="PF02085"/>
    </source>
</evidence>
<evidence type="ECO:0000256" key="3">
    <source>
        <dbReference type="ARBA" id="ARBA00022723"/>
    </source>
</evidence>
<feature type="binding site" description="axial binding residue" evidence="6">
    <location>
        <position position="50"/>
    </location>
    <ligand>
        <name>heme c</name>
        <dbReference type="ChEBI" id="CHEBI:61717"/>
        <label>1</label>
    </ligand>
    <ligandPart>
        <name>Fe</name>
        <dbReference type="ChEBI" id="CHEBI:18248"/>
    </ligandPart>
</feature>
<feature type="binding site" description="axial binding residue" evidence="6">
    <location>
        <position position="47"/>
    </location>
    <ligand>
        <name>heme c</name>
        <dbReference type="ChEBI" id="CHEBI:61717"/>
        <label>1</label>
    </ligand>
    <ligandPart>
        <name>Fe</name>
        <dbReference type="ChEBI" id="CHEBI:18248"/>
    </ligandPart>
</feature>
<keyword evidence="1" id="KW-0813">Transport</keyword>
<keyword evidence="10" id="KW-1185">Reference proteome</keyword>
<dbReference type="GO" id="GO:0009055">
    <property type="term" value="F:electron transfer activity"/>
    <property type="evidence" value="ECO:0007669"/>
    <property type="project" value="InterPro"/>
</dbReference>
<feature type="binding site" description="axial binding residue" evidence="6">
    <location>
        <position position="37"/>
    </location>
    <ligand>
        <name>heme c</name>
        <dbReference type="ChEBI" id="CHEBI:61717"/>
        <label>1</label>
    </ligand>
    <ligandPart>
        <name>Fe</name>
        <dbReference type="ChEBI" id="CHEBI:18248"/>
    </ligandPart>
</feature>
<protein>
    <submittedName>
        <fullName evidence="9">Cytochrome C</fullName>
    </submittedName>
</protein>
<dbReference type="Pfam" id="PF02085">
    <property type="entry name" value="Cytochrom_CIII"/>
    <property type="match status" value="1"/>
</dbReference>
<sequence>MNKLIATLAFTLIAAGTALAADTVTFPAKNGAVTFDHKKHQQIAGDCKTCHEKGPGKIEGFGKDWAHKTCKGCHEQKKAGPTKCGECHKK</sequence>
<feature type="domain" description="Class III cytochrome C" evidence="8">
    <location>
        <begin position="28"/>
        <end position="68"/>
    </location>
</feature>
<evidence type="ECO:0000256" key="1">
    <source>
        <dbReference type="ARBA" id="ARBA00022448"/>
    </source>
</evidence>
<dbReference type="InterPro" id="IPR036280">
    <property type="entry name" value="Multihaem_cyt_sf"/>
</dbReference>
<comment type="cofactor">
    <cofactor evidence="6">
        <name>heme c</name>
        <dbReference type="ChEBI" id="CHEBI:61717"/>
    </cofactor>
    <text evidence="6">Binds 4 heme c groups covalently per monomer.</text>
</comment>
<keyword evidence="2 6" id="KW-0349">Heme</keyword>
<evidence type="ECO:0000313" key="9">
    <source>
        <dbReference type="EMBL" id="AJE04403.1"/>
    </source>
</evidence>
<evidence type="ECO:0000256" key="4">
    <source>
        <dbReference type="ARBA" id="ARBA00022982"/>
    </source>
</evidence>
<dbReference type="STRING" id="345632.GPICK_14505"/>
<dbReference type="AlphaFoldDB" id="A0A0B5BCH9"/>
<evidence type="ECO:0000256" key="2">
    <source>
        <dbReference type="ARBA" id="ARBA00022617"/>
    </source>
</evidence>
<dbReference type="SUPFAM" id="SSF48695">
    <property type="entry name" value="Multiheme cytochromes"/>
    <property type="match status" value="1"/>
</dbReference>
<name>A0A0B5BCH9_9BACT</name>
<feature type="binding site" description="axial binding residue" evidence="6">
    <location>
        <position position="40"/>
    </location>
    <ligand>
        <name>heme c</name>
        <dbReference type="ChEBI" id="CHEBI:61717"/>
        <label>1</label>
    </ligand>
    <ligandPart>
        <name>Fe</name>
        <dbReference type="ChEBI" id="CHEBI:18248"/>
    </ligandPart>
</feature>
<proteinExistence type="predicted"/>
<dbReference type="OrthoDB" id="5421852at2"/>
<reference evidence="9 10" key="1">
    <citation type="journal article" date="2015" name="Genome Announc.">
        <title>Complete Genome of Geobacter pickeringii G13T, a Metal-Reducing Isolate from Sedimentary Kaolin Deposits.</title>
        <authorList>
            <person name="Badalamenti J.P."/>
            <person name="Bond D.R."/>
        </authorList>
    </citation>
    <scope>NUCLEOTIDE SEQUENCE [LARGE SCALE GENOMIC DNA]</scope>
    <source>
        <strain evidence="9 10">G13</strain>
    </source>
</reference>
<dbReference type="NCBIfam" id="NF043011">
    <property type="entry name" value="CytC7_Geobact"/>
    <property type="match status" value="1"/>
</dbReference>
<evidence type="ECO:0000313" key="10">
    <source>
        <dbReference type="Proteomes" id="UP000057609"/>
    </source>
</evidence>
<dbReference type="KEGG" id="gpi:GPICK_14505"/>
<dbReference type="InterPro" id="IPR020942">
    <property type="entry name" value="Cyt_c_III_dom"/>
</dbReference>
<keyword evidence="4" id="KW-0249">Electron transport</keyword>
<dbReference type="InterPro" id="IPR053591">
    <property type="entry name" value="Cytochrome_c"/>
</dbReference>
<organism evidence="9 10">
    <name type="scientific">Geobacter pickeringii</name>
    <dbReference type="NCBI Taxonomy" id="345632"/>
    <lineage>
        <taxon>Bacteria</taxon>
        <taxon>Pseudomonadati</taxon>
        <taxon>Thermodesulfobacteriota</taxon>
        <taxon>Desulfuromonadia</taxon>
        <taxon>Geobacterales</taxon>
        <taxon>Geobacteraceae</taxon>
        <taxon>Geobacter</taxon>
    </lineage>
</organism>
<keyword evidence="5 6" id="KW-0408">Iron</keyword>